<evidence type="ECO:0000313" key="2">
    <source>
        <dbReference type="EMBL" id="QJA93979.1"/>
    </source>
</evidence>
<dbReference type="GO" id="GO:0004519">
    <property type="term" value="F:endonuclease activity"/>
    <property type="evidence" value="ECO:0007669"/>
    <property type="project" value="UniProtKB-KW"/>
</dbReference>
<protein>
    <submittedName>
        <fullName evidence="1">Putative HNH endonuclease</fullName>
    </submittedName>
</protein>
<reference evidence="1" key="1">
    <citation type="submission" date="2020-03" db="EMBL/GenBank/DDBJ databases">
        <title>The deep terrestrial virosphere.</title>
        <authorList>
            <person name="Holmfeldt K."/>
            <person name="Nilsson E."/>
            <person name="Simone D."/>
            <person name="Lopez-Fernandez M."/>
            <person name="Wu X."/>
            <person name="de Brujin I."/>
            <person name="Lundin D."/>
            <person name="Andersson A."/>
            <person name="Bertilsson S."/>
            <person name="Dopson M."/>
        </authorList>
    </citation>
    <scope>NUCLEOTIDE SEQUENCE</scope>
    <source>
        <strain evidence="1">MM415A00367</strain>
        <strain evidence="2">MM415B04045</strain>
    </source>
</reference>
<keyword evidence="1" id="KW-0540">Nuclease</keyword>
<proteinExistence type="predicted"/>
<name>A0A6M3KLF5_9ZZZZ</name>
<gene>
    <name evidence="1" type="ORF">MM415A00367_0015</name>
    <name evidence="2" type="ORF">MM415B04045_0004</name>
</gene>
<dbReference type="Gene3D" id="1.10.30.50">
    <property type="match status" value="1"/>
</dbReference>
<dbReference type="CDD" id="cd00085">
    <property type="entry name" value="HNHc"/>
    <property type="match status" value="1"/>
</dbReference>
<dbReference type="EMBL" id="MT142497">
    <property type="protein sequence ID" value="QJA82827.1"/>
    <property type="molecule type" value="Genomic_DNA"/>
</dbReference>
<keyword evidence="1" id="KW-0255">Endonuclease</keyword>
<sequence>MVSEYSQKLKDPRWQKRRLEILERDNWTCQICQDTSTTLIVHHRDYLPNTDPWNYPNHLLVTLCEDCHEIERESRSEYEKLLLKNLRISFFADDLRRFALGFSNLELLHASEVVASVYEDALSSQEIQRELIDRFFLARKVRMGK</sequence>
<evidence type="ECO:0000313" key="1">
    <source>
        <dbReference type="EMBL" id="QJA82827.1"/>
    </source>
</evidence>
<dbReference type="EMBL" id="MT143193">
    <property type="protein sequence ID" value="QJA93979.1"/>
    <property type="molecule type" value="Genomic_DNA"/>
</dbReference>
<dbReference type="AlphaFoldDB" id="A0A6M3KLF5"/>
<keyword evidence="1" id="KW-0378">Hydrolase</keyword>
<organism evidence="1">
    <name type="scientific">viral metagenome</name>
    <dbReference type="NCBI Taxonomy" id="1070528"/>
    <lineage>
        <taxon>unclassified sequences</taxon>
        <taxon>metagenomes</taxon>
        <taxon>organismal metagenomes</taxon>
    </lineage>
</organism>
<accession>A0A6M3KLF5</accession>
<dbReference type="InterPro" id="IPR003615">
    <property type="entry name" value="HNH_nuc"/>
</dbReference>